<dbReference type="SMART" id="SM00866">
    <property type="entry name" value="UTRA"/>
    <property type="match status" value="1"/>
</dbReference>
<evidence type="ECO:0000313" key="6">
    <source>
        <dbReference type="Proteomes" id="UP001161406"/>
    </source>
</evidence>
<dbReference type="PROSITE" id="PS50949">
    <property type="entry name" value="HTH_GNTR"/>
    <property type="match status" value="1"/>
</dbReference>
<dbReference type="InterPro" id="IPR036390">
    <property type="entry name" value="WH_DNA-bd_sf"/>
</dbReference>
<dbReference type="InterPro" id="IPR011663">
    <property type="entry name" value="UTRA"/>
</dbReference>
<dbReference type="Gene3D" id="1.10.10.10">
    <property type="entry name" value="Winged helix-like DNA-binding domain superfamily/Winged helix DNA-binding domain"/>
    <property type="match status" value="1"/>
</dbReference>
<evidence type="ECO:0000259" key="4">
    <source>
        <dbReference type="PROSITE" id="PS50949"/>
    </source>
</evidence>
<protein>
    <submittedName>
        <fullName evidence="5">Phosphonate metabolism transcriptional regulator PhnF</fullName>
    </submittedName>
</protein>
<dbReference type="EMBL" id="BSNG01000001">
    <property type="protein sequence ID" value="GLQ10109.1"/>
    <property type="molecule type" value="Genomic_DNA"/>
</dbReference>
<evidence type="ECO:0000256" key="1">
    <source>
        <dbReference type="ARBA" id="ARBA00023015"/>
    </source>
</evidence>
<dbReference type="InterPro" id="IPR050679">
    <property type="entry name" value="Bact_HTH_transcr_reg"/>
</dbReference>
<dbReference type="Pfam" id="PF07702">
    <property type="entry name" value="UTRA"/>
    <property type="match status" value="1"/>
</dbReference>
<dbReference type="InterPro" id="IPR028978">
    <property type="entry name" value="Chorismate_lyase_/UTRA_dom_sf"/>
</dbReference>
<dbReference type="CDD" id="cd07377">
    <property type="entry name" value="WHTH_GntR"/>
    <property type="match status" value="1"/>
</dbReference>
<dbReference type="Pfam" id="PF00392">
    <property type="entry name" value="GntR"/>
    <property type="match status" value="1"/>
</dbReference>
<dbReference type="RefSeq" id="WP_284390453.1">
    <property type="nucleotide sequence ID" value="NZ_BSNG01000001.1"/>
</dbReference>
<reference evidence="5" key="1">
    <citation type="journal article" date="2014" name="Int. J. Syst. Evol. Microbiol.">
        <title>Complete genome of a new Firmicutes species belonging to the dominant human colonic microbiota ('Ruminococcus bicirculans') reveals two chromosomes and a selective capacity to utilize plant glucans.</title>
        <authorList>
            <consortium name="NISC Comparative Sequencing Program"/>
            <person name="Wegmann U."/>
            <person name="Louis P."/>
            <person name="Goesmann A."/>
            <person name="Henrissat B."/>
            <person name="Duncan S.H."/>
            <person name="Flint H.J."/>
        </authorList>
    </citation>
    <scope>NUCLEOTIDE SEQUENCE</scope>
    <source>
        <strain evidence="5">NBRC 103855</strain>
    </source>
</reference>
<dbReference type="InterPro" id="IPR000524">
    <property type="entry name" value="Tscrpt_reg_HTH_GntR"/>
</dbReference>
<dbReference type="SMART" id="SM00345">
    <property type="entry name" value="HTH_GNTR"/>
    <property type="match status" value="1"/>
</dbReference>
<dbReference type="NCBIfam" id="TIGR02325">
    <property type="entry name" value="C_P_lyase_phnF"/>
    <property type="match status" value="1"/>
</dbReference>
<dbReference type="InterPro" id="IPR036388">
    <property type="entry name" value="WH-like_DNA-bd_sf"/>
</dbReference>
<dbReference type="PRINTS" id="PR00035">
    <property type="entry name" value="HTHGNTR"/>
</dbReference>
<accession>A0ABQ5UE32</accession>
<dbReference type="SUPFAM" id="SSF64288">
    <property type="entry name" value="Chorismate lyase-like"/>
    <property type="match status" value="1"/>
</dbReference>
<comment type="caution">
    <text evidence="5">The sequence shown here is derived from an EMBL/GenBank/DDBJ whole genome shotgun (WGS) entry which is preliminary data.</text>
</comment>
<dbReference type="InterPro" id="IPR012702">
    <property type="entry name" value="CP_lyase_PhnF"/>
</dbReference>
<dbReference type="PANTHER" id="PTHR44846:SF1">
    <property type="entry name" value="MANNOSYL-D-GLYCERATE TRANSPORT_METABOLISM SYSTEM REPRESSOR MNGR-RELATED"/>
    <property type="match status" value="1"/>
</dbReference>
<dbReference type="Gene3D" id="3.40.1410.10">
    <property type="entry name" value="Chorismate lyase-like"/>
    <property type="match status" value="1"/>
</dbReference>
<dbReference type="SUPFAM" id="SSF46785">
    <property type="entry name" value="Winged helix' DNA-binding domain"/>
    <property type="match status" value="1"/>
</dbReference>
<name>A0ABQ5UE32_9HYPH</name>
<dbReference type="Proteomes" id="UP001161406">
    <property type="component" value="Unassembled WGS sequence"/>
</dbReference>
<keyword evidence="3" id="KW-0804">Transcription</keyword>
<reference evidence="5" key="2">
    <citation type="submission" date="2023-01" db="EMBL/GenBank/DDBJ databases">
        <title>Draft genome sequence of Devosia yakushimensis strain NBRC 103855.</title>
        <authorList>
            <person name="Sun Q."/>
            <person name="Mori K."/>
        </authorList>
    </citation>
    <scope>NUCLEOTIDE SEQUENCE</scope>
    <source>
        <strain evidence="5">NBRC 103855</strain>
    </source>
</reference>
<sequence length="241" mass="26007">MSASDSHLSGVALWRRIADAIRLDIVGGKRLPGERLPGETELAERFSANRHTVRRALAALQAEGVIRTEQGRGSFVDRARRVSYRIGKRTRFSENLAGQANTISRIMLSSRLENAAANVASALGLRAGSKVTRIETVALADDRPMSRATLWLGYAAFPDFATRFAETPSVTKVLASYGIADYARASTRISARHADADETAALKLAPGAILLVSEAVDTDLAGKPLLYALTRFPADLMELVV</sequence>
<evidence type="ECO:0000313" key="5">
    <source>
        <dbReference type="EMBL" id="GLQ10109.1"/>
    </source>
</evidence>
<feature type="domain" description="HTH gntR-type" evidence="4">
    <location>
        <begin position="11"/>
        <end position="79"/>
    </location>
</feature>
<proteinExistence type="predicted"/>
<organism evidence="5 6">
    <name type="scientific">Devosia yakushimensis</name>
    <dbReference type="NCBI Taxonomy" id="470028"/>
    <lineage>
        <taxon>Bacteria</taxon>
        <taxon>Pseudomonadati</taxon>
        <taxon>Pseudomonadota</taxon>
        <taxon>Alphaproteobacteria</taxon>
        <taxon>Hyphomicrobiales</taxon>
        <taxon>Devosiaceae</taxon>
        <taxon>Devosia</taxon>
    </lineage>
</organism>
<gene>
    <name evidence="5" type="ORF">GCM10007913_20410</name>
</gene>
<evidence type="ECO:0000256" key="3">
    <source>
        <dbReference type="ARBA" id="ARBA00023163"/>
    </source>
</evidence>
<keyword evidence="6" id="KW-1185">Reference proteome</keyword>
<evidence type="ECO:0000256" key="2">
    <source>
        <dbReference type="ARBA" id="ARBA00023125"/>
    </source>
</evidence>
<dbReference type="PANTHER" id="PTHR44846">
    <property type="entry name" value="MANNOSYL-D-GLYCERATE TRANSPORT/METABOLISM SYSTEM REPRESSOR MNGR-RELATED"/>
    <property type="match status" value="1"/>
</dbReference>
<keyword evidence="1" id="KW-0805">Transcription regulation</keyword>
<keyword evidence="2" id="KW-0238">DNA-binding</keyword>